<keyword evidence="3" id="KW-0813">Transport</keyword>
<name>A0A4Y7J8N0_PAPSO</name>
<feature type="transmembrane region" description="Helical" evidence="8">
    <location>
        <begin position="101"/>
        <end position="124"/>
    </location>
</feature>
<dbReference type="OrthoDB" id="1898501at2759"/>
<dbReference type="SUPFAM" id="SSF103473">
    <property type="entry name" value="MFS general substrate transporter"/>
    <property type="match status" value="1"/>
</dbReference>
<organism evidence="9 10">
    <name type="scientific">Papaver somniferum</name>
    <name type="common">Opium poppy</name>
    <dbReference type="NCBI Taxonomy" id="3469"/>
    <lineage>
        <taxon>Eukaryota</taxon>
        <taxon>Viridiplantae</taxon>
        <taxon>Streptophyta</taxon>
        <taxon>Embryophyta</taxon>
        <taxon>Tracheophyta</taxon>
        <taxon>Spermatophyta</taxon>
        <taxon>Magnoliopsida</taxon>
        <taxon>Ranunculales</taxon>
        <taxon>Papaveraceae</taxon>
        <taxon>Papaveroideae</taxon>
        <taxon>Papaver</taxon>
    </lineage>
</organism>
<comment type="subcellular location">
    <subcellularLocation>
        <location evidence="1">Membrane</location>
        <topology evidence="1">Multi-pass membrane protein</topology>
    </subcellularLocation>
</comment>
<dbReference type="InterPro" id="IPR044739">
    <property type="entry name" value="NRT1/PTR"/>
</dbReference>
<feature type="transmembrane region" description="Helical" evidence="8">
    <location>
        <begin position="484"/>
        <end position="505"/>
    </location>
</feature>
<feature type="transmembrane region" description="Helical" evidence="8">
    <location>
        <begin position="254"/>
        <end position="274"/>
    </location>
</feature>
<keyword evidence="7 8" id="KW-0472">Membrane</keyword>
<dbReference type="AlphaFoldDB" id="A0A4Y7J8N0"/>
<dbReference type="InterPro" id="IPR036259">
    <property type="entry name" value="MFS_trans_sf"/>
</dbReference>
<comment type="similarity">
    <text evidence="2">Belongs to the major facilitator superfamily. Proton-dependent oligopeptide transporter (POT/PTR) (TC 2.A.17) family.</text>
</comment>
<dbReference type="EMBL" id="CM010717">
    <property type="protein sequence ID" value="RZC56069.1"/>
    <property type="molecule type" value="Genomic_DNA"/>
</dbReference>
<dbReference type="FunFam" id="1.20.1250.20:FF:000037">
    <property type="entry name" value="Protein NRT1/ PTR FAMILY 5.2"/>
    <property type="match status" value="1"/>
</dbReference>
<evidence type="ECO:0000256" key="6">
    <source>
        <dbReference type="ARBA" id="ARBA00022989"/>
    </source>
</evidence>
<sequence length="594" mass="65888">MGLNGGSENQEHGQYESLLDRGDHKDGLGSQISSSICVVEGVVDYGGNELESNRSSHKVGIGGWRSAWFIIVAEILETMAYYGIASNLITYLTGPLHQSTAIAAFNINVWSGVVWMLPLVTAFIADSYLGRYRTILFSSLIYLMGFGLLTLSVVLPPAPVKNPTDCLKDIGTNVSCVSNSFQVILFFISLYLIAIGKAGFKPCAQAFGADQFDVRKQEEYTSKSSFFNWWLFGICVGSTLSRLIFIYIQENLSWSLGFGFPAVSMAVSLVVFLLGTRTYTFSVKVVKENPLLRIVEVYVVAVKNWKTASSSIAPQEEDWITVSNHGNRLRAHQFRFLDKVLMNNIGIDQLEDAKGVLRLVPIWITLVMYGVVSSQTLTFFTKQGHTMDRSVGGISIQIPAASLLILLSLSVVLFIPIYDWFCVPLARSFTGKPNGITMLQRMGCGLFLSMISMLVAAVVEKARLQTALDFGLIDNPKETIPMSVWWLAPQYILVGLSEVFTIVGIQEFFYDQVPDDMKSMGSSLSLCIYGVGEFFSGFLIFAIEKATKVSGHSSWFSDNLNRARLDSFYWLLAGLSALNLVAYIYFSKSYVYKN</sequence>
<feature type="transmembrane region" description="Helical" evidence="8">
    <location>
        <begin position="526"/>
        <end position="547"/>
    </location>
</feature>
<feature type="transmembrane region" description="Helical" evidence="8">
    <location>
        <begin position="567"/>
        <end position="586"/>
    </location>
</feature>
<feature type="transmembrane region" description="Helical" evidence="8">
    <location>
        <begin position="400"/>
        <end position="421"/>
    </location>
</feature>
<keyword evidence="5 8" id="KW-0812">Transmembrane</keyword>
<accession>A0A4Y7J8N0</accession>
<proteinExistence type="inferred from homology"/>
<dbReference type="Gramene" id="RZC56069">
    <property type="protein sequence ID" value="RZC56069"/>
    <property type="gene ID" value="C5167_014920"/>
</dbReference>
<evidence type="ECO:0000256" key="3">
    <source>
        <dbReference type="ARBA" id="ARBA00022448"/>
    </source>
</evidence>
<evidence type="ECO:0000256" key="2">
    <source>
        <dbReference type="ARBA" id="ARBA00005982"/>
    </source>
</evidence>
<reference evidence="9 10" key="1">
    <citation type="journal article" date="2018" name="Science">
        <title>The opium poppy genome and morphinan production.</title>
        <authorList>
            <person name="Guo L."/>
            <person name="Winzer T."/>
            <person name="Yang X."/>
            <person name="Li Y."/>
            <person name="Ning Z."/>
            <person name="He Z."/>
            <person name="Teodor R."/>
            <person name="Lu Y."/>
            <person name="Bowser T.A."/>
            <person name="Graham I.A."/>
            <person name="Ye K."/>
        </authorList>
    </citation>
    <scope>NUCLEOTIDE SEQUENCE [LARGE SCALE GENOMIC DNA]</scope>
    <source>
        <strain evidence="10">cv. HN1</strain>
        <tissue evidence="9">Leaves</tissue>
    </source>
</reference>
<dbReference type="OMA" id="CVISIMM"/>
<feature type="transmembrane region" description="Helical" evidence="8">
    <location>
        <begin position="136"/>
        <end position="158"/>
    </location>
</feature>
<dbReference type="GO" id="GO:0042937">
    <property type="term" value="F:tripeptide transmembrane transporter activity"/>
    <property type="evidence" value="ECO:0007669"/>
    <property type="project" value="InterPro"/>
</dbReference>
<dbReference type="Gene3D" id="1.20.1250.20">
    <property type="entry name" value="MFS general substrate transporter like domains"/>
    <property type="match status" value="1"/>
</dbReference>
<feature type="transmembrane region" description="Helical" evidence="8">
    <location>
        <begin position="442"/>
        <end position="459"/>
    </location>
</feature>
<feature type="transmembrane region" description="Helical" evidence="8">
    <location>
        <begin position="359"/>
        <end position="380"/>
    </location>
</feature>
<protein>
    <submittedName>
        <fullName evidence="9">Uncharacterized protein</fullName>
    </submittedName>
</protein>
<keyword evidence="4" id="KW-0597">Phosphoprotein</keyword>
<evidence type="ECO:0000256" key="5">
    <source>
        <dbReference type="ARBA" id="ARBA00022692"/>
    </source>
</evidence>
<dbReference type="InterPro" id="IPR000109">
    <property type="entry name" value="POT_fam"/>
</dbReference>
<dbReference type="GO" id="GO:0016020">
    <property type="term" value="C:membrane"/>
    <property type="evidence" value="ECO:0007669"/>
    <property type="project" value="UniProtKB-SubCell"/>
</dbReference>
<gene>
    <name evidence="9" type="ORF">C5167_014920</name>
</gene>
<evidence type="ECO:0000313" key="9">
    <source>
        <dbReference type="EMBL" id="RZC56069.1"/>
    </source>
</evidence>
<evidence type="ECO:0000256" key="7">
    <source>
        <dbReference type="ARBA" id="ARBA00023136"/>
    </source>
</evidence>
<evidence type="ECO:0000256" key="1">
    <source>
        <dbReference type="ARBA" id="ARBA00004141"/>
    </source>
</evidence>
<evidence type="ECO:0000256" key="8">
    <source>
        <dbReference type="SAM" id="Phobius"/>
    </source>
</evidence>
<feature type="transmembrane region" description="Helical" evidence="8">
    <location>
        <begin position="67"/>
        <end position="89"/>
    </location>
</feature>
<feature type="transmembrane region" description="Helical" evidence="8">
    <location>
        <begin position="170"/>
        <end position="193"/>
    </location>
</feature>
<evidence type="ECO:0000313" key="10">
    <source>
        <dbReference type="Proteomes" id="UP000316621"/>
    </source>
</evidence>
<dbReference type="Pfam" id="PF00854">
    <property type="entry name" value="PTR2"/>
    <property type="match status" value="1"/>
</dbReference>
<dbReference type="Proteomes" id="UP000316621">
    <property type="component" value="Chromosome 3"/>
</dbReference>
<keyword evidence="6 8" id="KW-1133">Transmembrane helix</keyword>
<keyword evidence="10" id="KW-1185">Reference proteome</keyword>
<dbReference type="PANTHER" id="PTHR11654">
    <property type="entry name" value="OLIGOPEPTIDE TRANSPORTER-RELATED"/>
    <property type="match status" value="1"/>
</dbReference>
<feature type="transmembrane region" description="Helical" evidence="8">
    <location>
        <begin position="226"/>
        <end position="248"/>
    </location>
</feature>
<dbReference type="GO" id="GO:0071916">
    <property type="term" value="F:dipeptide transmembrane transporter activity"/>
    <property type="evidence" value="ECO:0007669"/>
    <property type="project" value="InterPro"/>
</dbReference>
<evidence type="ECO:0000256" key="4">
    <source>
        <dbReference type="ARBA" id="ARBA00022553"/>
    </source>
</evidence>
<dbReference type="CDD" id="cd17417">
    <property type="entry name" value="MFS_NPF5"/>
    <property type="match status" value="1"/>
</dbReference>